<dbReference type="PANTHER" id="PTHR22926:SF3">
    <property type="entry name" value="UNDECAPRENYL-PHOSPHATE ALPHA-N-ACETYLGLUCOSAMINYL 1-PHOSPHATE TRANSFERASE"/>
    <property type="match status" value="1"/>
</dbReference>
<name>A0A2A2G795_9BACT</name>
<dbReference type="GO" id="GO:0044038">
    <property type="term" value="P:cell wall macromolecule biosynthetic process"/>
    <property type="evidence" value="ECO:0007669"/>
    <property type="project" value="TreeGrafter"/>
</dbReference>
<dbReference type="CDD" id="cd06853">
    <property type="entry name" value="GT_WecA_like"/>
    <property type="match status" value="1"/>
</dbReference>
<evidence type="ECO:0000256" key="5">
    <source>
        <dbReference type="ARBA" id="ARBA00022989"/>
    </source>
</evidence>
<keyword evidence="10" id="KW-1185">Reference proteome</keyword>
<protein>
    <submittedName>
        <fullName evidence="9">Undecaprenyl-phosphate alpha-N-acetylglucosaminyl 1-phosphate transferase</fullName>
    </submittedName>
</protein>
<dbReference type="GO" id="GO:0071555">
    <property type="term" value="P:cell wall organization"/>
    <property type="evidence" value="ECO:0007669"/>
    <property type="project" value="TreeGrafter"/>
</dbReference>
<dbReference type="RefSeq" id="WP_095607341.1">
    <property type="nucleotide sequence ID" value="NZ_NSKE01000010.1"/>
</dbReference>
<keyword evidence="7" id="KW-0460">Magnesium</keyword>
<dbReference type="AlphaFoldDB" id="A0A2A2G795"/>
<feature type="binding site" evidence="7">
    <location>
        <position position="162"/>
    </location>
    <ligand>
        <name>Mg(2+)</name>
        <dbReference type="ChEBI" id="CHEBI:18420"/>
    </ligand>
</feature>
<feature type="transmembrane region" description="Helical" evidence="8">
    <location>
        <begin position="111"/>
        <end position="129"/>
    </location>
</feature>
<comment type="cofactor">
    <cofactor evidence="7">
        <name>Mg(2+)</name>
        <dbReference type="ChEBI" id="CHEBI:18420"/>
    </cofactor>
</comment>
<dbReference type="OrthoDB" id="9783652at2"/>
<feature type="transmembrane region" description="Helical" evidence="8">
    <location>
        <begin position="195"/>
        <end position="213"/>
    </location>
</feature>
<feature type="transmembrane region" description="Helical" evidence="8">
    <location>
        <begin position="334"/>
        <end position="352"/>
    </location>
</feature>
<feature type="transmembrane region" description="Helical" evidence="8">
    <location>
        <begin position="80"/>
        <end position="99"/>
    </location>
</feature>
<feature type="binding site" evidence="7">
    <location>
        <position position="222"/>
    </location>
    <ligand>
        <name>Mg(2+)</name>
        <dbReference type="ChEBI" id="CHEBI:18420"/>
    </ligand>
</feature>
<accession>A0A2A2G795</accession>
<evidence type="ECO:0000256" key="3">
    <source>
        <dbReference type="ARBA" id="ARBA00022679"/>
    </source>
</evidence>
<comment type="caution">
    <text evidence="9">The sequence shown here is derived from an EMBL/GenBank/DDBJ whole genome shotgun (WGS) entry which is preliminary data.</text>
</comment>
<evidence type="ECO:0000256" key="8">
    <source>
        <dbReference type="SAM" id="Phobius"/>
    </source>
</evidence>
<dbReference type="InterPro" id="IPR000715">
    <property type="entry name" value="Glycosyl_transferase_4"/>
</dbReference>
<evidence type="ECO:0000256" key="1">
    <source>
        <dbReference type="ARBA" id="ARBA00004651"/>
    </source>
</evidence>
<keyword evidence="5 8" id="KW-1133">Transmembrane helix</keyword>
<dbReference type="GO" id="GO:0009103">
    <property type="term" value="P:lipopolysaccharide biosynthetic process"/>
    <property type="evidence" value="ECO:0007669"/>
    <property type="project" value="TreeGrafter"/>
</dbReference>
<evidence type="ECO:0000256" key="2">
    <source>
        <dbReference type="ARBA" id="ARBA00022475"/>
    </source>
</evidence>
<reference evidence="9 10" key="1">
    <citation type="submission" date="2017-08" db="EMBL/GenBank/DDBJ databases">
        <title>Aliifodinibius alkalisoli sp. nov., isolated from saline alkaline soil.</title>
        <authorList>
            <person name="Liu D."/>
            <person name="Zhang G."/>
        </authorList>
    </citation>
    <scope>NUCLEOTIDE SEQUENCE [LARGE SCALE GENOMIC DNA]</scope>
    <source>
        <strain evidence="9 10">WN023</strain>
    </source>
</reference>
<dbReference type="Proteomes" id="UP000218831">
    <property type="component" value="Unassembled WGS sequence"/>
</dbReference>
<comment type="subcellular location">
    <subcellularLocation>
        <location evidence="1">Cell membrane</location>
        <topology evidence="1">Multi-pass membrane protein</topology>
    </subcellularLocation>
</comment>
<keyword evidence="7" id="KW-0479">Metal-binding</keyword>
<gene>
    <name evidence="9" type="ORF">CK503_13445</name>
</gene>
<dbReference type="GO" id="GO:0005886">
    <property type="term" value="C:plasma membrane"/>
    <property type="evidence" value="ECO:0007669"/>
    <property type="project" value="UniProtKB-SubCell"/>
</dbReference>
<dbReference type="Pfam" id="PF00953">
    <property type="entry name" value="Glycos_transf_4"/>
    <property type="match status" value="1"/>
</dbReference>
<organism evidence="9 10">
    <name type="scientific">Fodinibius salipaludis</name>
    <dbReference type="NCBI Taxonomy" id="2032627"/>
    <lineage>
        <taxon>Bacteria</taxon>
        <taxon>Pseudomonadati</taxon>
        <taxon>Balneolota</taxon>
        <taxon>Balneolia</taxon>
        <taxon>Balneolales</taxon>
        <taxon>Balneolaceae</taxon>
        <taxon>Fodinibius</taxon>
    </lineage>
</organism>
<feature type="transmembrane region" description="Helical" evidence="8">
    <location>
        <begin position="52"/>
        <end position="74"/>
    </location>
</feature>
<evidence type="ECO:0000313" key="9">
    <source>
        <dbReference type="EMBL" id="PAU93158.1"/>
    </source>
</evidence>
<proteinExistence type="predicted"/>
<feature type="transmembrane region" description="Helical" evidence="8">
    <location>
        <begin position="309"/>
        <end position="328"/>
    </location>
</feature>
<feature type="transmembrane region" description="Helical" evidence="8">
    <location>
        <begin position="255"/>
        <end position="276"/>
    </location>
</feature>
<evidence type="ECO:0000256" key="7">
    <source>
        <dbReference type="PIRSR" id="PIRSR600715-1"/>
    </source>
</evidence>
<dbReference type="PROSITE" id="PS01348">
    <property type="entry name" value="MRAY_2"/>
    <property type="match status" value="1"/>
</dbReference>
<dbReference type="InterPro" id="IPR018480">
    <property type="entry name" value="PNAcMuramoyl-5peptid_Trfase_CS"/>
</dbReference>
<feature type="transmembrane region" description="Helical" evidence="8">
    <location>
        <begin position="12"/>
        <end position="31"/>
    </location>
</feature>
<keyword evidence="2" id="KW-1003">Cell membrane</keyword>
<evidence type="ECO:0000313" key="10">
    <source>
        <dbReference type="Proteomes" id="UP000218831"/>
    </source>
</evidence>
<keyword evidence="6 8" id="KW-0472">Membrane</keyword>
<feature type="transmembrane region" description="Helical" evidence="8">
    <location>
        <begin position="141"/>
        <end position="163"/>
    </location>
</feature>
<feature type="transmembrane region" description="Helical" evidence="8">
    <location>
        <begin position="170"/>
        <end position="189"/>
    </location>
</feature>
<dbReference type="PANTHER" id="PTHR22926">
    <property type="entry name" value="PHOSPHO-N-ACETYLMURAMOYL-PENTAPEPTIDE-TRANSFERASE"/>
    <property type="match status" value="1"/>
</dbReference>
<dbReference type="GO" id="GO:0046872">
    <property type="term" value="F:metal ion binding"/>
    <property type="evidence" value="ECO:0007669"/>
    <property type="project" value="UniProtKB-KW"/>
</dbReference>
<evidence type="ECO:0000256" key="4">
    <source>
        <dbReference type="ARBA" id="ARBA00022692"/>
    </source>
</evidence>
<evidence type="ECO:0000256" key="6">
    <source>
        <dbReference type="ARBA" id="ARBA00023136"/>
    </source>
</evidence>
<dbReference type="EMBL" id="NSKE01000010">
    <property type="protein sequence ID" value="PAU93158.1"/>
    <property type="molecule type" value="Genomic_DNA"/>
</dbReference>
<sequence>MEQTLLPDGGMTLGVIFILSCVISYFAIPIIKRVAEKQHLFDHPDDHRKLHSEAVPTLGGIAICAAFLVSFSVSPWANSLGGYSYLAAAVLILFFVGLKDDLVVLSASKKLVAQLTAAGLIIFGSDMVIDNFYGVFGLAEIPFWVAVPITFFTVIVLINAINLIDGIDGLAGGIGVIASVIFGAGFLYVGQLPMAMFSFCLVGALLGFLYYNFSPASIFMGDTGSMLLGFLLAVQTIEFVALSGDPLFASVFGNASAILPVAILGFPLFDTLRVVVKRMRRSNSIFQPGQDHVHHELLRMGLSHSHASLLLYGQSLLLVAIIGSLALLNINVNILLGTVILTSLVVFPTNGFKRKLTSWLFGYDWQAYQKRKWGIEFNPEKLESLNGGISDDSLELVTNGKEAYEEESESVAV</sequence>
<keyword evidence="4 8" id="KW-0812">Transmembrane</keyword>
<keyword evidence="3 9" id="KW-0808">Transferase</keyword>
<dbReference type="GO" id="GO:0016780">
    <property type="term" value="F:phosphotransferase activity, for other substituted phosphate groups"/>
    <property type="evidence" value="ECO:0007669"/>
    <property type="project" value="InterPro"/>
</dbReference>